<keyword evidence="2" id="KW-1185">Reference proteome</keyword>
<dbReference type="EMBL" id="JAUHTR010000006">
    <property type="protein sequence ID" value="MDN4525290.1"/>
    <property type="molecule type" value="Genomic_DNA"/>
</dbReference>
<evidence type="ECO:0000313" key="2">
    <source>
        <dbReference type="Proteomes" id="UP001172721"/>
    </source>
</evidence>
<gene>
    <name evidence="1" type="ORF">QYB97_12420</name>
</gene>
<reference evidence="1" key="1">
    <citation type="submission" date="2023-07" db="EMBL/GenBank/DDBJ databases">
        <title>Fictibacillus sp. isolated from freshwater pond.</title>
        <authorList>
            <person name="Kirdat K."/>
            <person name="Bhat A."/>
            <person name="Mourya A."/>
            <person name="Yadav A."/>
        </authorList>
    </citation>
    <scope>NUCLEOTIDE SEQUENCE</scope>
    <source>
        <strain evidence="1">NE201</strain>
    </source>
</reference>
<protein>
    <submittedName>
        <fullName evidence="1">Uncharacterized protein</fullName>
    </submittedName>
</protein>
<evidence type="ECO:0000313" key="1">
    <source>
        <dbReference type="EMBL" id="MDN4525290.1"/>
    </source>
</evidence>
<organism evidence="1 2">
    <name type="scientific">Fictibacillus fluitans</name>
    <dbReference type="NCBI Taxonomy" id="3058422"/>
    <lineage>
        <taxon>Bacteria</taxon>
        <taxon>Bacillati</taxon>
        <taxon>Bacillota</taxon>
        <taxon>Bacilli</taxon>
        <taxon>Bacillales</taxon>
        <taxon>Fictibacillaceae</taxon>
        <taxon>Fictibacillus</taxon>
    </lineage>
</organism>
<comment type="caution">
    <text evidence="1">The sequence shown here is derived from an EMBL/GenBank/DDBJ whole genome shotgun (WGS) entry which is preliminary data.</text>
</comment>
<sequence>MAGNSGRERFKILKMEQWAISSEASLETEMNVQRLLKGPKVILLNIEEDNHGTSKP</sequence>
<accession>A0ABT8HXU6</accession>
<proteinExistence type="predicted"/>
<dbReference type="RefSeq" id="WP_301166330.1">
    <property type="nucleotide sequence ID" value="NZ_JAUHTR010000006.1"/>
</dbReference>
<dbReference type="Proteomes" id="UP001172721">
    <property type="component" value="Unassembled WGS sequence"/>
</dbReference>
<name>A0ABT8HXU6_9BACL</name>